<proteinExistence type="predicted"/>
<evidence type="ECO:0000313" key="2">
    <source>
        <dbReference type="EMBL" id="GJT91818.1"/>
    </source>
</evidence>
<accession>A0ABQ5HVE7</accession>
<evidence type="ECO:0000313" key="3">
    <source>
        <dbReference type="Proteomes" id="UP001151760"/>
    </source>
</evidence>
<keyword evidence="3" id="KW-1185">Reference proteome</keyword>
<comment type="caution">
    <text evidence="2">The sequence shown here is derived from an EMBL/GenBank/DDBJ whole genome shotgun (WGS) entry which is preliminary data.</text>
</comment>
<dbReference type="Proteomes" id="UP001151760">
    <property type="component" value="Unassembled WGS sequence"/>
</dbReference>
<evidence type="ECO:0000256" key="1">
    <source>
        <dbReference type="SAM" id="Phobius"/>
    </source>
</evidence>
<keyword evidence="1" id="KW-0472">Membrane</keyword>
<keyword evidence="1" id="KW-0812">Transmembrane</keyword>
<organism evidence="2 3">
    <name type="scientific">Tanacetum coccineum</name>
    <dbReference type="NCBI Taxonomy" id="301880"/>
    <lineage>
        <taxon>Eukaryota</taxon>
        <taxon>Viridiplantae</taxon>
        <taxon>Streptophyta</taxon>
        <taxon>Embryophyta</taxon>
        <taxon>Tracheophyta</taxon>
        <taxon>Spermatophyta</taxon>
        <taxon>Magnoliopsida</taxon>
        <taxon>eudicotyledons</taxon>
        <taxon>Gunneridae</taxon>
        <taxon>Pentapetalae</taxon>
        <taxon>asterids</taxon>
        <taxon>campanulids</taxon>
        <taxon>Asterales</taxon>
        <taxon>Asteraceae</taxon>
        <taxon>Asteroideae</taxon>
        <taxon>Anthemideae</taxon>
        <taxon>Anthemidinae</taxon>
        <taxon>Tanacetum</taxon>
    </lineage>
</organism>
<keyword evidence="1" id="KW-1133">Transmembrane helix</keyword>
<reference evidence="2" key="1">
    <citation type="journal article" date="2022" name="Int. J. Mol. Sci.">
        <title>Draft Genome of Tanacetum Coccineum: Genomic Comparison of Closely Related Tanacetum-Family Plants.</title>
        <authorList>
            <person name="Yamashiro T."/>
            <person name="Shiraishi A."/>
            <person name="Nakayama K."/>
            <person name="Satake H."/>
        </authorList>
    </citation>
    <scope>NUCLEOTIDE SEQUENCE</scope>
</reference>
<reference evidence="2" key="2">
    <citation type="submission" date="2022-01" db="EMBL/GenBank/DDBJ databases">
        <authorList>
            <person name="Yamashiro T."/>
            <person name="Shiraishi A."/>
            <person name="Satake H."/>
            <person name="Nakayama K."/>
        </authorList>
    </citation>
    <scope>NUCLEOTIDE SEQUENCE</scope>
</reference>
<protein>
    <submittedName>
        <fullName evidence="2">Uncharacterized protein</fullName>
    </submittedName>
</protein>
<sequence length="345" mass="38593">MHTATMGGRADLEFTREVHERKGFNGFYFNRVFDLFPTSRHILFYDLEWGGWFTVQNWLLEAVVPLRIHSRRINMLDNPDHLLNKERVELPREAGNHQHPKWRPIRRLVGAVLVSQEGALVFCPPSCIGFNTTTTEGRGRIGLLHEILKDCENLEGNDDLAINFEELGAGSRKLGSYCLRAMCSRTISLSSQATSDDTAWSGTNLIAKISSRFSVEVENNCMNHGYNLVSKILQYIDIGVLFHLADILCSCFPLDDSNEELQPYIIVASNSHLVRTALIVISFCIWLITLITLHASVSKLGALSLSHNLAGIRRASSETPSSWCYGANEHIFGVPAAISLYRGSS</sequence>
<gene>
    <name evidence="2" type="ORF">Tco_1080663</name>
</gene>
<dbReference type="EMBL" id="BQNB010020053">
    <property type="protein sequence ID" value="GJT91818.1"/>
    <property type="molecule type" value="Genomic_DNA"/>
</dbReference>
<feature type="transmembrane region" description="Helical" evidence="1">
    <location>
        <begin position="273"/>
        <end position="293"/>
    </location>
</feature>
<name>A0ABQ5HVE7_9ASTR</name>